<evidence type="ECO:0000256" key="6">
    <source>
        <dbReference type="ARBA" id="ARBA00023170"/>
    </source>
</evidence>
<dbReference type="SUPFAM" id="SSF81321">
    <property type="entry name" value="Family A G protein-coupled receptor-like"/>
    <property type="match status" value="1"/>
</dbReference>
<evidence type="ECO:0000313" key="11">
    <source>
        <dbReference type="Proteomes" id="UP000549394"/>
    </source>
</evidence>
<accession>A0A7I8VTV7</accession>
<comment type="caution">
    <text evidence="10">The sequence shown here is derived from an EMBL/GenBank/DDBJ whole genome shotgun (WGS) entry which is preliminary data.</text>
</comment>
<evidence type="ECO:0000256" key="2">
    <source>
        <dbReference type="ARBA" id="ARBA00022692"/>
    </source>
</evidence>
<feature type="transmembrane region" description="Helical" evidence="8">
    <location>
        <begin position="56"/>
        <end position="79"/>
    </location>
</feature>
<sequence>MAYIKAKIALLISVAIWIAALLFAIPWPIVYTVRSYEGAEVCSDAFDSIEKRASTFILLFIFGYVIPLAAIAVFSYLLVRSLWSVPKTQNGNTAKKKVTRLIISVVLAFATCWLPTHLFSLYVNLRNLLSSRPFRFTTTIFVLRQCSHVISYANSAINPVLYALLSRHFRLAFKRALRCRNRGSRTGGRGLMASQPLPFHVRLQNIRCQIGVGKRVNHSV</sequence>
<keyword evidence="11" id="KW-1185">Reference proteome</keyword>
<keyword evidence="7" id="KW-0807">Transducer</keyword>
<dbReference type="EMBL" id="CAJFCJ010000010">
    <property type="protein sequence ID" value="CAD5119369.1"/>
    <property type="molecule type" value="Genomic_DNA"/>
</dbReference>
<evidence type="ECO:0000256" key="3">
    <source>
        <dbReference type="ARBA" id="ARBA00022989"/>
    </source>
</evidence>
<keyword evidence="4" id="KW-0297">G-protein coupled receptor</keyword>
<dbReference type="PROSITE" id="PS50262">
    <property type="entry name" value="G_PROTEIN_RECEP_F1_2"/>
    <property type="match status" value="1"/>
</dbReference>
<evidence type="ECO:0000313" key="10">
    <source>
        <dbReference type="EMBL" id="CAD5119369.1"/>
    </source>
</evidence>
<dbReference type="PANTHER" id="PTHR45695">
    <property type="entry name" value="LEUCOKININ RECEPTOR-RELATED"/>
    <property type="match status" value="1"/>
</dbReference>
<dbReference type="GO" id="GO:0004930">
    <property type="term" value="F:G protein-coupled receptor activity"/>
    <property type="evidence" value="ECO:0007669"/>
    <property type="project" value="UniProtKB-KW"/>
</dbReference>
<protein>
    <submittedName>
        <fullName evidence="10">DgyrCDS7985</fullName>
    </submittedName>
</protein>
<dbReference type="PRINTS" id="PR00237">
    <property type="entry name" value="GPCRRHODOPSN"/>
</dbReference>
<dbReference type="GO" id="GO:0005886">
    <property type="term" value="C:plasma membrane"/>
    <property type="evidence" value="ECO:0007669"/>
    <property type="project" value="TreeGrafter"/>
</dbReference>
<dbReference type="Gene3D" id="1.20.1070.10">
    <property type="entry name" value="Rhodopsin 7-helix transmembrane proteins"/>
    <property type="match status" value="1"/>
</dbReference>
<evidence type="ECO:0000256" key="1">
    <source>
        <dbReference type="ARBA" id="ARBA00004141"/>
    </source>
</evidence>
<evidence type="ECO:0000259" key="9">
    <source>
        <dbReference type="PROSITE" id="PS50262"/>
    </source>
</evidence>
<keyword evidence="5 8" id="KW-0472">Membrane</keyword>
<dbReference type="AlphaFoldDB" id="A0A7I8VTV7"/>
<dbReference type="InterPro" id="IPR017452">
    <property type="entry name" value="GPCR_Rhodpsn_7TM"/>
</dbReference>
<dbReference type="InterPro" id="IPR000276">
    <property type="entry name" value="GPCR_Rhodpsn"/>
</dbReference>
<proteinExistence type="predicted"/>
<keyword evidence="3 8" id="KW-1133">Transmembrane helix</keyword>
<dbReference type="PANTHER" id="PTHR45695:SF34">
    <property type="entry name" value="GALANIN RECEPTOR 2B-LIKE"/>
    <property type="match status" value="1"/>
</dbReference>
<reference evidence="10 11" key="1">
    <citation type="submission" date="2020-08" db="EMBL/GenBank/DDBJ databases">
        <authorList>
            <person name="Hejnol A."/>
        </authorList>
    </citation>
    <scope>NUCLEOTIDE SEQUENCE [LARGE SCALE GENOMIC DNA]</scope>
</reference>
<keyword evidence="6" id="KW-0675">Receptor</keyword>
<evidence type="ECO:0000256" key="5">
    <source>
        <dbReference type="ARBA" id="ARBA00023136"/>
    </source>
</evidence>
<dbReference type="OrthoDB" id="2132067at2759"/>
<feature type="transmembrane region" description="Helical" evidence="8">
    <location>
        <begin position="100"/>
        <end position="122"/>
    </location>
</feature>
<evidence type="ECO:0000256" key="7">
    <source>
        <dbReference type="ARBA" id="ARBA00023224"/>
    </source>
</evidence>
<feature type="domain" description="G-protein coupled receptors family 1 profile" evidence="9">
    <location>
        <begin position="1"/>
        <end position="162"/>
    </location>
</feature>
<organism evidence="10 11">
    <name type="scientific">Dimorphilus gyrociliatus</name>
    <dbReference type="NCBI Taxonomy" id="2664684"/>
    <lineage>
        <taxon>Eukaryota</taxon>
        <taxon>Metazoa</taxon>
        <taxon>Spiralia</taxon>
        <taxon>Lophotrochozoa</taxon>
        <taxon>Annelida</taxon>
        <taxon>Polychaeta</taxon>
        <taxon>Polychaeta incertae sedis</taxon>
        <taxon>Dinophilidae</taxon>
        <taxon>Dimorphilus</taxon>
    </lineage>
</organism>
<dbReference type="Pfam" id="PF00001">
    <property type="entry name" value="7tm_1"/>
    <property type="match status" value="1"/>
</dbReference>
<keyword evidence="2 8" id="KW-0812">Transmembrane</keyword>
<dbReference type="Proteomes" id="UP000549394">
    <property type="component" value="Unassembled WGS sequence"/>
</dbReference>
<name>A0A7I8VTV7_9ANNE</name>
<evidence type="ECO:0000256" key="8">
    <source>
        <dbReference type="SAM" id="Phobius"/>
    </source>
</evidence>
<comment type="subcellular location">
    <subcellularLocation>
        <location evidence="1">Membrane</location>
        <topology evidence="1">Multi-pass membrane protein</topology>
    </subcellularLocation>
</comment>
<gene>
    <name evidence="10" type="ORF">DGYR_LOCUS7622</name>
</gene>
<evidence type="ECO:0000256" key="4">
    <source>
        <dbReference type="ARBA" id="ARBA00023040"/>
    </source>
</evidence>